<dbReference type="Pfam" id="PF00172">
    <property type="entry name" value="Zn_clus"/>
    <property type="match status" value="1"/>
</dbReference>
<dbReference type="EMBL" id="CAIF01000156">
    <property type="protein sequence ID" value="CCH44836.1"/>
    <property type="molecule type" value="Genomic_DNA"/>
</dbReference>
<keyword evidence="3" id="KW-0862">Zinc</keyword>
<evidence type="ECO:0000256" key="6">
    <source>
        <dbReference type="ARBA" id="ARBA00023163"/>
    </source>
</evidence>
<dbReference type="GO" id="GO:0003677">
    <property type="term" value="F:DNA binding"/>
    <property type="evidence" value="ECO:0007669"/>
    <property type="project" value="UniProtKB-KW"/>
</dbReference>
<evidence type="ECO:0000256" key="4">
    <source>
        <dbReference type="ARBA" id="ARBA00023015"/>
    </source>
</evidence>
<feature type="compositionally biased region" description="Low complexity" evidence="8">
    <location>
        <begin position="834"/>
        <end position="845"/>
    </location>
</feature>
<evidence type="ECO:0000256" key="2">
    <source>
        <dbReference type="ARBA" id="ARBA00022723"/>
    </source>
</evidence>
<dbReference type="PANTHER" id="PTHR46910">
    <property type="entry name" value="TRANSCRIPTION FACTOR PDR1"/>
    <property type="match status" value="1"/>
</dbReference>
<dbReference type="GO" id="GO:0005634">
    <property type="term" value="C:nucleus"/>
    <property type="evidence" value="ECO:0007669"/>
    <property type="project" value="UniProtKB-SubCell"/>
</dbReference>
<feature type="domain" description="Zn(2)-C6 fungal-type" evidence="9">
    <location>
        <begin position="20"/>
        <end position="49"/>
    </location>
</feature>
<proteinExistence type="predicted"/>
<accession>K0KPF0</accession>
<evidence type="ECO:0000256" key="7">
    <source>
        <dbReference type="ARBA" id="ARBA00023242"/>
    </source>
</evidence>
<comment type="caution">
    <text evidence="10">The sequence shown here is derived from an EMBL/GenBank/DDBJ whole genome shotgun (WGS) entry which is preliminary data.</text>
</comment>
<keyword evidence="11" id="KW-1185">Reference proteome</keyword>
<dbReference type="PROSITE" id="PS50048">
    <property type="entry name" value="ZN2_CY6_FUNGAL_2"/>
    <property type="match status" value="1"/>
</dbReference>
<organism evidence="10 11">
    <name type="scientific">Wickerhamomyces ciferrii (strain ATCC 14091 / BCRC 22168 / CBS 111 / JCM 3599 / NBRC 0793 / NRRL Y-1031 F-60-10)</name>
    <name type="common">Yeast</name>
    <name type="synonym">Pichia ciferrii</name>
    <dbReference type="NCBI Taxonomy" id="1206466"/>
    <lineage>
        <taxon>Eukaryota</taxon>
        <taxon>Fungi</taxon>
        <taxon>Dikarya</taxon>
        <taxon>Ascomycota</taxon>
        <taxon>Saccharomycotina</taxon>
        <taxon>Saccharomycetes</taxon>
        <taxon>Phaffomycetales</taxon>
        <taxon>Wickerhamomycetaceae</taxon>
        <taxon>Wickerhamomyces</taxon>
    </lineage>
</organism>
<feature type="compositionally biased region" description="Basic residues" evidence="8">
    <location>
        <begin position="727"/>
        <end position="737"/>
    </location>
</feature>
<dbReference type="HOGENOM" id="CLU_013659_0_0_1"/>
<feature type="compositionally biased region" description="Low complexity" evidence="8">
    <location>
        <begin position="765"/>
        <end position="776"/>
    </location>
</feature>
<dbReference type="eggNOG" id="ENOG502QZJZ">
    <property type="taxonomic scope" value="Eukaryota"/>
</dbReference>
<dbReference type="AlphaFoldDB" id="K0KPF0"/>
<dbReference type="PANTHER" id="PTHR46910:SF37">
    <property type="entry name" value="ZN(II)2CYS6 TRANSCRIPTION FACTOR (EUROFUNG)"/>
    <property type="match status" value="1"/>
</dbReference>
<evidence type="ECO:0000256" key="5">
    <source>
        <dbReference type="ARBA" id="ARBA00023125"/>
    </source>
</evidence>
<dbReference type="Gene3D" id="4.10.240.10">
    <property type="entry name" value="Zn(2)-C6 fungal-type DNA-binding domain"/>
    <property type="match status" value="1"/>
</dbReference>
<keyword evidence="5" id="KW-0238">DNA-binding</keyword>
<dbReference type="CDD" id="cd12148">
    <property type="entry name" value="fungal_TF_MHR"/>
    <property type="match status" value="1"/>
</dbReference>
<dbReference type="GO" id="GO:0000981">
    <property type="term" value="F:DNA-binding transcription factor activity, RNA polymerase II-specific"/>
    <property type="evidence" value="ECO:0007669"/>
    <property type="project" value="InterPro"/>
</dbReference>
<dbReference type="PROSITE" id="PS00463">
    <property type="entry name" value="ZN2_CY6_FUNGAL_1"/>
    <property type="match status" value="1"/>
</dbReference>
<feature type="compositionally biased region" description="Polar residues" evidence="8">
    <location>
        <begin position="751"/>
        <end position="764"/>
    </location>
</feature>
<gene>
    <name evidence="10" type="ORF">BN7_4405</name>
</gene>
<keyword evidence="2" id="KW-0479">Metal-binding</keyword>
<evidence type="ECO:0000259" key="9">
    <source>
        <dbReference type="PROSITE" id="PS50048"/>
    </source>
</evidence>
<evidence type="ECO:0000313" key="10">
    <source>
        <dbReference type="EMBL" id="CCH44836.1"/>
    </source>
</evidence>
<dbReference type="InParanoid" id="K0KPF0"/>
<comment type="subcellular location">
    <subcellularLocation>
        <location evidence="1">Nucleus</location>
    </subcellularLocation>
</comment>
<dbReference type="GO" id="GO:0045944">
    <property type="term" value="P:positive regulation of transcription by RNA polymerase II"/>
    <property type="evidence" value="ECO:0007669"/>
    <property type="project" value="UniProtKB-ARBA"/>
</dbReference>
<evidence type="ECO:0000256" key="8">
    <source>
        <dbReference type="SAM" id="MobiDB-lite"/>
    </source>
</evidence>
<feature type="region of interest" description="Disordered" evidence="8">
    <location>
        <begin position="724"/>
        <end position="845"/>
    </location>
</feature>
<name>K0KPF0_WICCF</name>
<dbReference type="STRING" id="1206466.K0KPF0"/>
<sequence>MSTQDNQNQPQQKRQKIKKACDNCRTRKIKCNGEQPCSKCSTTGIQCLYTYVEKKRVVKKKDNNNTKLSNNSIETLDNRMNKMESLISTLIEKLNGPSSLSGNSESISPDSKDTETNSNSSDVSIEASPEANIVENKDPIQVQSQQEDQGIAALCGGVKQDPKLPDEDKFIGSQSSLSVLSPRGVLWLSKKVNDPNLAKNFKNLIGRSHKVFYNYMKPWLEPIDSHQVAPLPPRELFNELLEYYNNELNHFTFTVPLEEMKSISEEYYKAKEGKPHKHLSNSDHLILHSAIALATTVRLEKYIDFPEEFSKTQILEQVHLKSAIFYFHRILMMGEGIKSLQGILLLVAHSNTSLIQHSNFMLISTAIRLGQTMGLHRVESFLNMSEDEKIKRRTIWWICYLLDRVNCLQGGKPITVSEPDMSTMDLNELKITLLKQYPANLLEKVISGEWDIMDPYVKQYFESNINSNSNVSVGPIISYFISSFFKFTSEAYDKLFCATALSGKTADQIMEIIEILNFKLEAINDNVPISFRPGNPLKLGFYNQIVDHHLLMLHFSYYLHVMIINRMSFKRSWLNHDENHSDDNSKILPRQKKSIAKCLDAARNILNIVQKMGVYKVSIFNVSLFVFLSSFFTLLTACLEFPNTLETKNDLELMQRIANEFFSKLKNMSKNFGDDKLVNIIDNMTKFFLRIGFLVYNNSNQDKLDITSIENDLKNYEQSLDQEHHNNHNHRKRKHNHGSTTHGLQHGQDLKNYSSTTNKSQQTAPYSPNNPSSLNNVRYGQSPNSLNSPIDSQRRSSQQNTPDLNNILNDPISSNLNGVSNEGTRNVSGSYAPSMRSTSSTTTETPSFDPFAMNNEFDISSNSNVFQQLFPIPNLFFGNSGFDDKNSNEFNGHFEW</sequence>
<dbReference type="InterPro" id="IPR036864">
    <property type="entry name" value="Zn2-C6_fun-type_DNA-bd_sf"/>
</dbReference>
<dbReference type="SMART" id="SM00066">
    <property type="entry name" value="GAL4"/>
    <property type="match status" value="1"/>
</dbReference>
<dbReference type="CDD" id="cd00067">
    <property type="entry name" value="GAL4"/>
    <property type="match status" value="1"/>
</dbReference>
<dbReference type="SUPFAM" id="SSF57701">
    <property type="entry name" value="Zn2/Cys6 DNA-binding domain"/>
    <property type="match status" value="1"/>
</dbReference>
<feature type="region of interest" description="Disordered" evidence="8">
    <location>
        <begin position="95"/>
        <end position="134"/>
    </location>
</feature>
<evidence type="ECO:0000313" key="11">
    <source>
        <dbReference type="Proteomes" id="UP000009328"/>
    </source>
</evidence>
<dbReference type="GO" id="GO:0008270">
    <property type="term" value="F:zinc ion binding"/>
    <property type="evidence" value="ECO:0007669"/>
    <property type="project" value="InterPro"/>
</dbReference>
<dbReference type="Proteomes" id="UP000009328">
    <property type="component" value="Unassembled WGS sequence"/>
</dbReference>
<keyword evidence="6" id="KW-0804">Transcription</keyword>
<dbReference type="InterPro" id="IPR050987">
    <property type="entry name" value="AtrR-like"/>
</dbReference>
<dbReference type="GO" id="GO:0006351">
    <property type="term" value="P:DNA-templated transcription"/>
    <property type="evidence" value="ECO:0007669"/>
    <property type="project" value="InterPro"/>
</dbReference>
<evidence type="ECO:0000256" key="1">
    <source>
        <dbReference type="ARBA" id="ARBA00004123"/>
    </source>
</evidence>
<dbReference type="SMART" id="SM00906">
    <property type="entry name" value="Fungal_trans"/>
    <property type="match status" value="1"/>
</dbReference>
<keyword evidence="7" id="KW-0539">Nucleus</keyword>
<protein>
    <submittedName>
        <fullName evidence="10">Transcriptional regulatory protein</fullName>
    </submittedName>
</protein>
<keyword evidence="4" id="KW-0805">Transcription regulation</keyword>
<feature type="compositionally biased region" description="Polar residues" evidence="8">
    <location>
        <begin position="96"/>
        <end position="109"/>
    </location>
</feature>
<evidence type="ECO:0000256" key="3">
    <source>
        <dbReference type="ARBA" id="ARBA00022833"/>
    </source>
</evidence>
<reference evidence="10 11" key="1">
    <citation type="journal article" date="2012" name="Eukaryot. Cell">
        <title>Draft genome sequence of Wickerhamomyces ciferrii NRRL Y-1031 F-60-10.</title>
        <authorList>
            <person name="Schneider J."/>
            <person name="Andrea H."/>
            <person name="Blom J."/>
            <person name="Jaenicke S."/>
            <person name="Ruckert C."/>
            <person name="Schorsch C."/>
            <person name="Szczepanowski R."/>
            <person name="Farwick M."/>
            <person name="Goesmann A."/>
            <person name="Puhler A."/>
            <person name="Schaffer S."/>
            <person name="Tauch A."/>
            <person name="Kohler T."/>
            <person name="Brinkrolf K."/>
        </authorList>
    </citation>
    <scope>NUCLEOTIDE SEQUENCE [LARGE SCALE GENOMIC DNA]</scope>
    <source>
        <strain evidence="11">ATCC 14091 / BCRC 22168 / CBS 111 / JCM 3599 / NBRC 0793 / NRRL Y-1031 F-60-10</strain>
    </source>
</reference>
<dbReference type="InterPro" id="IPR007219">
    <property type="entry name" value="XnlR_reg_dom"/>
</dbReference>
<dbReference type="InterPro" id="IPR001138">
    <property type="entry name" value="Zn2Cys6_DnaBD"/>
</dbReference>
<dbReference type="Pfam" id="PF04082">
    <property type="entry name" value="Fungal_trans"/>
    <property type="match status" value="1"/>
</dbReference>
<feature type="compositionally biased region" description="Polar residues" evidence="8">
    <location>
        <begin position="778"/>
        <end position="831"/>
    </location>
</feature>
<dbReference type="FunCoup" id="K0KPF0">
    <property type="interactions" value="485"/>
</dbReference>